<protein>
    <submittedName>
        <fullName evidence="1">Uncharacterized protein</fullName>
    </submittedName>
</protein>
<proteinExistence type="predicted"/>
<organism evidence="1 2">
    <name type="scientific">Brucella rhizosphaerae</name>
    <dbReference type="NCBI Taxonomy" id="571254"/>
    <lineage>
        <taxon>Bacteria</taxon>
        <taxon>Pseudomonadati</taxon>
        <taxon>Pseudomonadota</taxon>
        <taxon>Alphaproteobacteria</taxon>
        <taxon>Hyphomicrobiales</taxon>
        <taxon>Brucellaceae</taxon>
        <taxon>Brucella/Ochrobactrum group</taxon>
        <taxon>Brucella</taxon>
    </lineage>
</organism>
<accession>A0A256FPB5</accession>
<name>A0A256FPB5_9HYPH</name>
<evidence type="ECO:0000313" key="2">
    <source>
        <dbReference type="Proteomes" id="UP000216345"/>
    </source>
</evidence>
<dbReference type="EMBL" id="NNRK01000022">
    <property type="protein sequence ID" value="OYR16695.1"/>
    <property type="molecule type" value="Genomic_DNA"/>
</dbReference>
<dbReference type="AlphaFoldDB" id="A0A256FPB5"/>
<reference evidence="1 2" key="1">
    <citation type="submission" date="2017-07" db="EMBL/GenBank/DDBJ databases">
        <title>Phylogenetic study on the rhizospheric bacterium Ochrobactrum sp. A44.</title>
        <authorList>
            <person name="Krzyzanowska D.M."/>
            <person name="Ossowicki A."/>
            <person name="Rajewska M."/>
            <person name="Maciag T."/>
            <person name="Kaczynski Z."/>
            <person name="Czerwicka M."/>
            <person name="Jafra S."/>
        </authorList>
    </citation>
    <scope>NUCLEOTIDE SEQUENCE [LARGE SCALE GENOMIC DNA]</scope>
    <source>
        <strain evidence="1 2">PR17</strain>
    </source>
</reference>
<keyword evidence="2" id="KW-1185">Reference proteome</keyword>
<evidence type="ECO:0000313" key="1">
    <source>
        <dbReference type="EMBL" id="OYR16695.1"/>
    </source>
</evidence>
<sequence>MTAVHLSWIYEPSDGTQTLRISRSQMVNISLYCPTSHVA</sequence>
<gene>
    <name evidence="1" type="ORF">CEV32_4329</name>
</gene>
<comment type="caution">
    <text evidence="1">The sequence shown here is derived from an EMBL/GenBank/DDBJ whole genome shotgun (WGS) entry which is preliminary data.</text>
</comment>
<dbReference type="Proteomes" id="UP000216345">
    <property type="component" value="Unassembled WGS sequence"/>
</dbReference>